<protein>
    <recommendedName>
        <fullName evidence="6">Pseudouridine synthase</fullName>
        <ecNumber evidence="6">5.4.99.-</ecNumber>
    </recommendedName>
</protein>
<dbReference type="EC" id="5.4.99.-" evidence="6"/>
<dbReference type="PANTHER" id="PTHR21600">
    <property type="entry name" value="MITOCHONDRIAL RNA PSEUDOURIDINE SYNTHASE"/>
    <property type="match status" value="1"/>
</dbReference>
<dbReference type="GO" id="GO:0000455">
    <property type="term" value="P:enzyme-directed rRNA pseudouridine synthesis"/>
    <property type="evidence" value="ECO:0007669"/>
    <property type="project" value="UniProtKB-ARBA"/>
</dbReference>
<dbReference type="NCBIfam" id="TIGR00005">
    <property type="entry name" value="rluA_subfam"/>
    <property type="match status" value="1"/>
</dbReference>
<dbReference type="OrthoDB" id="9807829at2"/>
<dbReference type="AlphaFoldDB" id="E6UAQ6"/>
<dbReference type="SUPFAM" id="SSF55174">
    <property type="entry name" value="Alpha-L RNA-binding motif"/>
    <property type="match status" value="1"/>
</dbReference>
<sequence>MSDHYNFTVSEENIGDRIDKVLSKQLPEMSRSSLQKLVNDGCVLVNGNIVSKNYKIKNSDTISVEIPEAEELKAEPQDIPIDIVYEDDSLLVVNKPQGMVVHPAAGNPDGTLVNALLFHCKGRLSSINGVIRPGIVHRIDKFTSGLLMVAKTDKAHNFLAQQIKDHNFTREYNAICIGRFKEPTGTVNEPIGRSKFDRKKMCVTYQNCKEAVTHYEVLEDLGQYSLVKFRLETGRTHQIRVHSAFIGHPVLGDDVYGKAYKGLEGQCLHAKKLGFIHPETKEYMEFDSELPVYFVKVLEKLRKG</sequence>
<dbReference type="EMBL" id="CP002403">
    <property type="protein sequence ID" value="ADU22478.1"/>
    <property type="molecule type" value="Genomic_DNA"/>
</dbReference>
<dbReference type="InterPro" id="IPR050188">
    <property type="entry name" value="RluA_PseudoU_synthase"/>
</dbReference>
<keyword evidence="5" id="KW-0694">RNA-binding</keyword>
<dbReference type="CDD" id="cd02869">
    <property type="entry name" value="PseudoU_synth_RluA_like"/>
    <property type="match status" value="1"/>
</dbReference>
<evidence type="ECO:0000313" key="9">
    <source>
        <dbReference type="Proteomes" id="UP000006919"/>
    </source>
</evidence>
<evidence type="ECO:0000256" key="5">
    <source>
        <dbReference type="PROSITE-ProRule" id="PRU00182"/>
    </source>
</evidence>
<feature type="active site" evidence="4">
    <location>
        <position position="140"/>
    </location>
</feature>
<dbReference type="InterPro" id="IPR036986">
    <property type="entry name" value="S4_RNA-bd_sf"/>
</dbReference>
<feature type="domain" description="RNA-binding S4" evidence="7">
    <location>
        <begin position="16"/>
        <end position="80"/>
    </location>
</feature>
<comment type="catalytic activity">
    <reaction evidence="1 6">
        <text>a uridine in RNA = a pseudouridine in RNA</text>
        <dbReference type="Rhea" id="RHEA:48348"/>
        <dbReference type="Rhea" id="RHEA-COMP:12068"/>
        <dbReference type="Rhea" id="RHEA-COMP:12069"/>
        <dbReference type="ChEBI" id="CHEBI:65314"/>
        <dbReference type="ChEBI" id="CHEBI:65315"/>
    </reaction>
</comment>
<dbReference type="Gene3D" id="3.30.2350.10">
    <property type="entry name" value="Pseudouridine synthase"/>
    <property type="match status" value="1"/>
</dbReference>
<dbReference type="eggNOG" id="COG0564">
    <property type="taxonomic scope" value="Bacteria"/>
</dbReference>
<evidence type="ECO:0000256" key="2">
    <source>
        <dbReference type="ARBA" id="ARBA00010876"/>
    </source>
</evidence>
<dbReference type="InterPro" id="IPR006145">
    <property type="entry name" value="PsdUridine_synth_RsuA/RluA"/>
</dbReference>
<reference evidence="8 9" key="1">
    <citation type="journal article" date="2011" name="J. Bacteriol.">
        <title>Complete genome of the cellulolytic ruminal bacterium Ruminococcus albus 7.</title>
        <authorList>
            <person name="Suen G."/>
            <person name="Stevenson D.M."/>
            <person name="Bruce D.C."/>
            <person name="Chertkov O."/>
            <person name="Copeland A."/>
            <person name="Cheng J.F."/>
            <person name="Detter C."/>
            <person name="Detter J.C."/>
            <person name="Goodwin L.A."/>
            <person name="Han C.S."/>
            <person name="Hauser L.J."/>
            <person name="Ivanova N.N."/>
            <person name="Kyrpides N.C."/>
            <person name="Land M.L."/>
            <person name="Lapidus A."/>
            <person name="Lucas S."/>
            <person name="Ovchinnikova G."/>
            <person name="Pitluck S."/>
            <person name="Tapia R."/>
            <person name="Woyke T."/>
            <person name="Boyum J."/>
            <person name="Mead D."/>
            <person name="Weimer P.J."/>
        </authorList>
    </citation>
    <scope>NUCLEOTIDE SEQUENCE [LARGE SCALE GENOMIC DNA]</scope>
    <source>
        <strain evidence="9">ATCC 27210 / DSM 20455 / JCM 14654 / NCDO 2250 / 7</strain>
    </source>
</reference>
<dbReference type="GO" id="GO:0120159">
    <property type="term" value="F:rRNA pseudouridine synthase activity"/>
    <property type="evidence" value="ECO:0007669"/>
    <property type="project" value="UniProtKB-ARBA"/>
</dbReference>
<dbReference type="HOGENOM" id="CLU_016902_4_4_9"/>
<dbReference type="Gene3D" id="3.10.290.10">
    <property type="entry name" value="RNA-binding S4 domain"/>
    <property type="match status" value="1"/>
</dbReference>
<evidence type="ECO:0000313" key="8">
    <source>
        <dbReference type="EMBL" id="ADU22478.1"/>
    </source>
</evidence>
<dbReference type="PANTHER" id="PTHR21600:SF44">
    <property type="entry name" value="RIBOSOMAL LARGE SUBUNIT PSEUDOURIDINE SYNTHASE D"/>
    <property type="match status" value="1"/>
</dbReference>
<gene>
    <name evidence="8" type="ordered locus">Rumal_1985</name>
</gene>
<dbReference type="InterPro" id="IPR006225">
    <property type="entry name" value="PsdUridine_synth_RluC/D"/>
</dbReference>
<keyword evidence="3 6" id="KW-0413">Isomerase</keyword>
<proteinExistence type="inferred from homology"/>
<dbReference type="Proteomes" id="UP000006919">
    <property type="component" value="Chromosome"/>
</dbReference>
<dbReference type="STRING" id="697329.Rumal_1985"/>
<dbReference type="InterPro" id="IPR020103">
    <property type="entry name" value="PsdUridine_synth_cat_dom_sf"/>
</dbReference>
<dbReference type="InterPro" id="IPR002942">
    <property type="entry name" value="S4_RNA-bd"/>
</dbReference>
<evidence type="ECO:0000256" key="4">
    <source>
        <dbReference type="PIRSR" id="PIRSR606225-1"/>
    </source>
</evidence>
<dbReference type="PROSITE" id="PS01129">
    <property type="entry name" value="PSI_RLU"/>
    <property type="match status" value="1"/>
</dbReference>
<dbReference type="KEGG" id="ral:Rumal_1985"/>
<dbReference type="SMART" id="SM00363">
    <property type="entry name" value="S4"/>
    <property type="match status" value="1"/>
</dbReference>
<dbReference type="CDD" id="cd00165">
    <property type="entry name" value="S4"/>
    <property type="match status" value="1"/>
</dbReference>
<name>E6UAQ6_RUMA7</name>
<dbReference type="GO" id="GO:0003723">
    <property type="term" value="F:RNA binding"/>
    <property type="evidence" value="ECO:0007669"/>
    <property type="project" value="UniProtKB-KW"/>
</dbReference>
<dbReference type="InterPro" id="IPR006224">
    <property type="entry name" value="PsdUridine_synth_RluA-like_CS"/>
</dbReference>
<accession>E6UAQ6</accession>
<dbReference type="SUPFAM" id="SSF55120">
    <property type="entry name" value="Pseudouridine synthase"/>
    <property type="match status" value="1"/>
</dbReference>
<evidence type="ECO:0000259" key="7">
    <source>
        <dbReference type="SMART" id="SM00363"/>
    </source>
</evidence>
<dbReference type="Pfam" id="PF00849">
    <property type="entry name" value="PseudoU_synth_2"/>
    <property type="match status" value="1"/>
</dbReference>
<dbReference type="PROSITE" id="PS50889">
    <property type="entry name" value="S4"/>
    <property type="match status" value="1"/>
</dbReference>
<evidence type="ECO:0000256" key="3">
    <source>
        <dbReference type="ARBA" id="ARBA00023235"/>
    </source>
</evidence>
<organism evidence="8 9">
    <name type="scientific">Ruminococcus albus (strain ATCC 27210 / DSM 20455 / JCM 14654 / NCDO 2250 / 7)</name>
    <dbReference type="NCBI Taxonomy" id="697329"/>
    <lineage>
        <taxon>Bacteria</taxon>
        <taxon>Bacillati</taxon>
        <taxon>Bacillota</taxon>
        <taxon>Clostridia</taxon>
        <taxon>Eubacteriales</taxon>
        <taxon>Oscillospiraceae</taxon>
        <taxon>Ruminococcus</taxon>
    </lineage>
</organism>
<comment type="similarity">
    <text evidence="2 6">Belongs to the pseudouridine synthase RluA family.</text>
</comment>
<evidence type="ECO:0000256" key="6">
    <source>
        <dbReference type="RuleBase" id="RU362028"/>
    </source>
</evidence>
<dbReference type="RefSeq" id="WP_013498638.1">
    <property type="nucleotide sequence ID" value="NC_014833.1"/>
</dbReference>
<comment type="function">
    <text evidence="6">Responsible for synthesis of pseudouridine from uracil.</text>
</comment>
<dbReference type="Pfam" id="PF01479">
    <property type="entry name" value="S4"/>
    <property type="match status" value="1"/>
</dbReference>
<evidence type="ECO:0000256" key="1">
    <source>
        <dbReference type="ARBA" id="ARBA00000073"/>
    </source>
</evidence>